<feature type="chain" id="PRO_5044928152" description="Chaperone SurA" evidence="7">
    <location>
        <begin position="24"/>
        <end position="438"/>
    </location>
</feature>
<dbReference type="InterPro" id="IPR023034">
    <property type="entry name" value="PPIase_SurA"/>
</dbReference>
<dbReference type="SUPFAM" id="SSF54534">
    <property type="entry name" value="FKBP-like"/>
    <property type="match status" value="2"/>
</dbReference>
<dbReference type="InterPro" id="IPR050280">
    <property type="entry name" value="OMP_Chaperone_SurA"/>
</dbReference>
<dbReference type="Pfam" id="PF00639">
    <property type="entry name" value="Rotamase"/>
    <property type="match status" value="2"/>
</dbReference>
<keyword evidence="4 7" id="KW-0697">Rotamase</keyword>
<dbReference type="EC" id="5.2.1.8" evidence="7"/>
<keyword evidence="2 7" id="KW-0677">Repeat</keyword>
<dbReference type="EMBL" id="JBAKAZ010000019">
    <property type="protein sequence ID" value="MEL0629319.1"/>
    <property type="molecule type" value="Genomic_DNA"/>
</dbReference>
<keyword evidence="10" id="KW-1185">Reference proteome</keyword>
<dbReference type="InterPro" id="IPR046357">
    <property type="entry name" value="PPIase_dom_sf"/>
</dbReference>
<dbReference type="PANTHER" id="PTHR47637">
    <property type="entry name" value="CHAPERONE SURA"/>
    <property type="match status" value="1"/>
</dbReference>
<dbReference type="NCBIfam" id="NF008038">
    <property type="entry name" value="PRK10770.1"/>
    <property type="match status" value="1"/>
</dbReference>
<comment type="function">
    <text evidence="7">Chaperone involved in the correct folding and assembly of outer membrane proteins. Recognizes specific patterns of aromatic residues and the orientation of their side chains, which are found more frequently in integral outer membrane proteins. May act in both early periplasmic and late outer membrane-associated steps of protein maturation.</text>
</comment>
<keyword evidence="1 7" id="KW-0732">Signal</keyword>
<evidence type="ECO:0000259" key="8">
    <source>
        <dbReference type="PROSITE" id="PS50198"/>
    </source>
</evidence>
<dbReference type="PROSITE" id="PS50198">
    <property type="entry name" value="PPIC_PPIASE_2"/>
    <property type="match status" value="2"/>
</dbReference>
<dbReference type="Proteomes" id="UP001369082">
    <property type="component" value="Unassembled WGS sequence"/>
</dbReference>
<dbReference type="InterPro" id="IPR023058">
    <property type="entry name" value="PPIase_PpiC_CS"/>
</dbReference>
<dbReference type="HAMAP" id="MF_01183">
    <property type="entry name" value="Chaperone_SurA"/>
    <property type="match status" value="1"/>
</dbReference>
<evidence type="ECO:0000256" key="1">
    <source>
        <dbReference type="ARBA" id="ARBA00022729"/>
    </source>
</evidence>
<feature type="domain" description="PpiC" evidence="8">
    <location>
        <begin position="285"/>
        <end position="385"/>
    </location>
</feature>
<evidence type="ECO:0000256" key="7">
    <source>
        <dbReference type="HAMAP-Rule" id="MF_01183"/>
    </source>
</evidence>
<name>A0ABU9GPU3_9GAMM</name>
<comment type="catalytic activity">
    <reaction evidence="7">
        <text>[protein]-peptidylproline (omega=180) = [protein]-peptidylproline (omega=0)</text>
        <dbReference type="Rhea" id="RHEA:16237"/>
        <dbReference type="Rhea" id="RHEA-COMP:10747"/>
        <dbReference type="Rhea" id="RHEA-COMP:10748"/>
        <dbReference type="ChEBI" id="CHEBI:83833"/>
        <dbReference type="ChEBI" id="CHEBI:83834"/>
        <dbReference type="EC" id="5.2.1.8"/>
    </reaction>
</comment>
<organism evidence="9 10">
    <name type="scientific">Psychromonas aquatilis</name>
    <dbReference type="NCBI Taxonomy" id="2005072"/>
    <lineage>
        <taxon>Bacteria</taxon>
        <taxon>Pseudomonadati</taxon>
        <taxon>Pseudomonadota</taxon>
        <taxon>Gammaproteobacteria</taxon>
        <taxon>Alteromonadales</taxon>
        <taxon>Psychromonadaceae</taxon>
        <taxon>Psychromonas</taxon>
    </lineage>
</organism>
<gene>
    <name evidence="7 9" type="primary">surA</name>
    <name evidence="9" type="ORF">V6256_06835</name>
</gene>
<dbReference type="InterPro" id="IPR027304">
    <property type="entry name" value="Trigger_fact/SurA_dom_sf"/>
</dbReference>
<dbReference type="InterPro" id="IPR015391">
    <property type="entry name" value="SurA_N"/>
</dbReference>
<dbReference type="InterPro" id="IPR000297">
    <property type="entry name" value="PPIase_PpiC"/>
</dbReference>
<evidence type="ECO:0000256" key="5">
    <source>
        <dbReference type="ARBA" id="ARBA00023186"/>
    </source>
</evidence>
<reference evidence="9 10" key="1">
    <citation type="submission" date="2024-02" db="EMBL/GenBank/DDBJ databases">
        <title>Bacteria isolated from the canopy kelp, Nereocystis luetkeana.</title>
        <authorList>
            <person name="Pfister C.A."/>
            <person name="Younker I.T."/>
            <person name="Light S.H."/>
        </authorList>
    </citation>
    <scope>NUCLEOTIDE SEQUENCE [LARGE SCALE GENOMIC DNA]</scope>
    <source>
        <strain evidence="9 10">TI.1.05</strain>
    </source>
</reference>
<comment type="domain">
    <text evidence="7">The PPIase activity resides only in the second parvulin domain. The N-terminal region and the C-terminal tail are necessary and sufficient for the chaperone activity of SurA. The PPIase activity is dispensable for SurA to function as a chaperone. The N-terminal region and the C-terminal tail are also required for porin recognition.</text>
</comment>
<sequence precursor="true">MKFTKKLLSALILASSIPSFTNAAEVQLDNIEAVVNKEIILSSDMQNLKKELVQRYQESGQTLPDKENIDKQILDKLITDSLQLQVAEQIGLRISDARLDQTLVEMAKKQNTTLDKMRADIEASGGNYKQFVEGVRNELTINEVRQIQVRRRITITDQEVEQVIDRINQTDQANVEFNFAHILLKTSESTSTAQKAALDKEAASLVEKIKSGEDIKQLALTYSEGPKALEGGDWGWRNMEEMPSLFAAEISETDQKGDIIGPFHSDLGVHIIQILDKKGGENVMTEEVNARHILVKPSIILSDEQAQQLLQKIRQQILDGSKSFEELAREYSQDPGSAVKGGNLGWADPNIYVPEFRDLAQSQEVGVISQPFHTDHGWHILQIMDKRQSDTTEAATKQKAYTLIFRQRFPAEAYAWLNELRQEAYIKINNPDYIIEER</sequence>
<evidence type="ECO:0000256" key="6">
    <source>
        <dbReference type="ARBA" id="ARBA00023235"/>
    </source>
</evidence>
<evidence type="ECO:0000256" key="4">
    <source>
        <dbReference type="ARBA" id="ARBA00023110"/>
    </source>
</evidence>
<evidence type="ECO:0000256" key="3">
    <source>
        <dbReference type="ARBA" id="ARBA00022764"/>
    </source>
</evidence>
<dbReference type="SUPFAM" id="SSF109998">
    <property type="entry name" value="Triger factor/SurA peptide-binding domain-like"/>
    <property type="match status" value="1"/>
</dbReference>
<evidence type="ECO:0000313" key="9">
    <source>
        <dbReference type="EMBL" id="MEL0629319.1"/>
    </source>
</evidence>
<dbReference type="GO" id="GO:0016853">
    <property type="term" value="F:isomerase activity"/>
    <property type="evidence" value="ECO:0007669"/>
    <property type="project" value="UniProtKB-KW"/>
</dbReference>
<evidence type="ECO:0000313" key="10">
    <source>
        <dbReference type="Proteomes" id="UP001369082"/>
    </source>
</evidence>
<comment type="subcellular location">
    <subcellularLocation>
        <location evidence="7">Periplasm</location>
    </subcellularLocation>
    <text evidence="7">Is capable of associating with the outer membrane.</text>
</comment>
<dbReference type="RefSeq" id="WP_341597328.1">
    <property type="nucleotide sequence ID" value="NZ_JBAKAZ010000019.1"/>
</dbReference>
<keyword evidence="5 7" id="KW-0143">Chaperone</keyword>
<accession>A0ABU9GPU3</accession>
<keyword evidence="6 7" id="KW-0413">Isomerase</keyword>
<dbReference type="PANTHER" id="PTHR47637:SF1">
    <property type="entry name" value="CHAPERONE SURA"/>
    <property type="match status" value="1"/>
</dbReference>
<dbReference type="PROSITE" id="PS01096">
    <property type="entry name" value="PPIC_PPIASE_1"/>
    <property type="match status" value="1"/>
</dbReference>
<dbReference type="Pfam" id="PF09312">
    <property type="entry name" value="SurA_N"/>
    <property type="match status" value="1"/>
</dbReference>
<keyword evidence="3 7" id="KW-0574">Periplasm</keyword>
<dbReference type="Gene3D" id="1.10.4030.10">
    <property type="entry name" value="Porin chaperone SurA, peptide-binding domain"/>
    <property type="match status" value="1"/>
</dbReference>
<protein>
    <recommendedName>
        <fullName evidence="7">Chaperone SurA</fullName>
    </recommendedName>
    <alternativeName>
        <fullName evidence="7">Peptidyl-prolyl cis-trans isomerase SurA</fullName>
        <shortName evidence="7">PPIase SurA</shortName>
        <ecNumber evidence="7">5.2.1.8</ecNumber>
    </alternativeName>
    <alternativeName>
        <fullName evidence="7">Rotamase SurA</fullName>
    </alternativeName>
</protein>
<feature type="domain" description="PpiC" evidence="8">
    <location>
        <begin position="174"/>
        <end position="276"/>
    </location>
</feature>
<dbReference type="Gene3D" id="3.10.50.40">
    <property type="match status" value="2"/>
</dbReference>
<evidence type="ECO:0000256" key="2">
    <source>
        <dbReference type="ARBA" id="ARBA00022737"/>
    </source>
</evidence>
<comment type="caution">
    <text evidence="9">The sequence shown here is derived from an EMBL/GenBank/DDBJ whole genome shotgun (WGS) entry which is preliminary data.</text>
</comment>
<feature type="signal peptide" evidence="7">
    <location>
        <begin position="1"/>
        <end position="23"/>
    </location>
</feature>
<proteinExistence type="inferred from homology"/>